<dbReference type="Gene3D" id="3.40.50.720">
    <property type="entry name" value="NAD(P)-binding Rossmann-like Domain"/>
    <property type="match status" value="1"/>
</dbReference>
<accession>A0A0S6VTK7</accession>
<evidence type="ECO:0000256" key="2">
    <source>
        <dbReference type="ARBA" id="ARBA00023002"/>
    </source>
</evidence>
<keyword evidence="6" id="KW-1185">Reference proteome</keyword>
<dbReference type="PANTHER" id="PTHR43708:SF5">
    <property type="entry name" value="CONSERVED EXPRESSED OXIDOREDUCTASE (EUROFUNG)-RELATED"/>
    <property type="match status" value="1"/>
</dbReference>
<feature type="domain" description="GFO/IDH/MocA-like oxidoreductase" evidence="4">
    <location>
        <begin position="135"/>
        <end position="253"/>
    </location>
</feature>
<dbReference type="SUPFAM" id="SSF55347">
    <property type="entry name" value="Glyceraldehyde-3-phosphate dehydrogenase-like, C-terminal domain"/>
    <property type="match status" value="1"/>
</dbReference>
<dbReference type="Pfam" id="PF22725">
    <property type="entry name" value="GFO_IDH_MocA_C3"/>
    <property type="match status" value="1"/>
</dbReference>
<gene>
    <name evidence="5" type="ORF">U14_02011</name>
</gene>
<dbReference type="GO" id="GO:0000166">
    <property type="term" value="F:nucleotide binding"/>
    <property type="evidence" value="ECO:0007669"/>
    <property type="project" value="InterPro"/>
</dbReference>
<dbReference type="InterPro" id="IPR051317">
    <property type="entry name" value="Gfo/Idh/MocA_oxidoreduct"/>
</dbReference>
<dbReference type="Gene3D" id="3.30.360.10">
    <property type="entry name" value="Dihydrodipicolinate Reductase, domain 2"/>
    <property type="match status" value="1"/>
</dbReference>
<name>A0A0S6VTK7_9BACT</name>
<dbReference type="AlphaFoldDB" id="A0A0S6VTK7"/>
<evidence type="ECO:0000313" key="5">
    <source>
        <dbReference type="EMBL" id="GAK50770.1"/>
    </source>
</evidence>
<comment type="similarity">
    <text evidence="1">Belongs to the Gfo/Idh/MocA family.</text>
</comment>
<dbReference type="HOGENOM" id="CLU_023194_2_1_0"/>
<dbReference type="STRING" id="1499966.U14_02011"/>
<protein>
    <submittedName>
        <fullName evidence="5">Oxidoreductase domain protein</fullName>
    </submittedName>
</protein>
<dbReference type="PANTHER" id="PTHR43708">
    <property type="entry name" value="CONSERVED EXPRESSED OXIDOREDUCTASE (EUROFUNG)"/>
    <property type="match status" value="1"/>
</dbReference>
<proteinExistence type="inferred from homology"/>
<evidence type="ECO:0000259" key="3">
    <source>
        <dbReference type="Pfam" id="PF01408"/>
    </source>
</evidence>
<dbReference type="Pfam" id="PF01408">
    <property type="entry name" value="GFO_IDH_MocA"/>
    <property type="match status" value="1"/>
</dbReference>
<evidence type="ECO:0000259" key="4">
    <source>
        <dbReference type="Pfam" id="PF22725"/>
    </source>
</evidence>
<dbReference type="EMBL" id="DF820456">
    <property type="protein sequence ID" value="GAK50770.1"/>
    <property type="molecule type" value="Genomic_DNA"/>
</dbReference>
<reference evidence="5" key="1">
    <citation type="journal article" date="2015" name="PeerJ">
        <title>First genomic representation of candidate bacterial phylum KSB3 points to enhanced environmental sensing as a trigger of wastewater bulking.</title>
        <authorList>
            <person name="Sekiguchi Y."/>
            <person name="Ohashi A."/>
            <person name="Parks D.H."/>
            <person name="Yamauchi T."/>
            <person name="Tyson G.W."/>
            <person name="Hugenholtz P."/>
        </authorList>
    </citation>
    <scope>NUCLEOTIDE SEQUENCE [LARGE SCALE GENOMIC DNA]</scope>
</reference>
<dbReference type="InterPro" id="IPR036291">
    <property type="entry name" value="NAD(P)-bd_dom_sf"/>
</dbReference>
<sequence>MEDYRVVLVGCGGISRAWVNAAQEYAGLKFVGLVDVNPQQARQLQTEFHLEDASIGADLGEMLAATGANMVFDCTIPKAHATVTIEALQRGCHVLGEKPMAENMTQANKMLAAAQQSGKTYAVMQNRRYLDPIVRFRELLRSQAIGVLTTINADFYLGAHFGGFRDAMEHVLLLDMAIHSFDQARYLSGADPLSVYCHEWNPSGSWYRHGASAMAIFEMSNGVVFNYRGSWCAEGLNTSWECAWRAVGEKGTALWDGHDSINAECVVGTEGFIREQQFAPIPDTPKLAHVGHAGVMYDVLDSVKSGRTPQTICTDNIKSLAMVHAAIESATTGKKMMIEFDNEHGL</sequence>
<feature type="domain" description="Gfo/Idh/MocA-like oxidoreductase N-terminal" evidence="3">
    <location>
        <begin position="5"/>
        <end position="123"/>
    </location>
</feature>
<dbReference type="InterPro" id="IPR055170">
    <property type="entry name" value="GFO_IDH_MocA-like_dom"/>
</dbReference>
<dbReference type="InterPro" id="IPR000683">
    <property type="entry name" value="Gfo/Idh/MocA-like_OxRdtase_N"/>
</dbReference>
<dbReference type="GO" id="GO:0016491">
    <property type="term" value="F:oxidoreductase activity"/>
    <property type="evidence" value="ECO:0007669"/>
    <property type="project" value="UniProtKB-KW"/>
</dbReference>
<evidence type="ECO:0000256" key="1">
    <source>
        <dbReference type="ARBA" id="ARBA00010928"/>
    </source>
</evidence>
<keyword evidence="2" id="KW-0560">Oxidoreductase</keyword>
<dbReference type="SUPFAM" id="SSF51735">
    <property type="entry name" value="NAD(P)-binding Rossmann-fold domains"/>
    <property type="match status" value="1"/>
</dbReference>
<evidence type="ECO:0000313" key="6">
    <source>
        <dbReference type="Proteomes" id="UP000030700"/>
    </source>
</evidence>
<dbReference type="Proteomes" id="UP000030700">
    <property type="component" value="Unassembled WGS sequence"/>
</dbReference>
<organism evidence="5">
    <name type="scientific">Candidatus Moduliflexus flocculans</name>
    <dbReference type="NCBI Taxonomy" id="1499966"/>
    <lineage>
        <taxon>Bacteria</taxon>
        <taxon>Candidatus Moduliflexota</taxon>
        <taxon>Candidatus Moduliflexia</taxon>
        <taxon>Candidatus Moduliflexales</taxon>
        <taxon>Candidatus Moduliflexaceae</taxon>
    </lineage>
</organism>